<keyword evidence="4" id="KW-0436">Ligase</keyword>
<comment type="caution">
    <text evidence="11">The sequence shown here is derived from an EMBL/GenBank/DDBJ whole genome shotgun (WGS) entry which is preliminary data.</text>
</comment>
<dbReference type="GO" id="GO:0005525">
    <property type="term" value="F:GTP binding"/>
    <property type="evidence" value="ECO:0007669"/>
    <property type="project" value="UniProtKB-KW"/>
</dbReference>
<dbReference type="AlphaFoldDB" id="X1R2T0"/>
<comment type="catalytic activity">
    <reaction evidence="10">
        <text>a 3'-end 2',3'-cyclophospho-ribonucleotide-RNA + a 5'-end dephospho-ribonucleoside-RNA + GTP + H2O = a ribonucleotidyl-ribonucleotide-RNA + GMP + diphosphate + H(+)</text>
        <dbReference type="Rhea" id="RHEA:68080"/>
        <dbReference type="Rhea" id="RHEA-COMP:10464"/>
        <dbReference type="Rhea" id="RHEA-COMP:13936"/>
        <dbReference type="Rhea" id="RHEA-COMP:17355"/>
        <dbReference type="ChEBI" id="CHEBI:15377"/>
        <dbReference type="ChEBI" id="CHEBI:15378"/>
        <dbReference type="ChEBI" id="CHEBI:33019"/>
        <dbReference type="ChEBI" id="CHEBI:37565"/>
        <dbReference type="ChEBI" id="CHEBI:58115"/>
        <dbReference type="ChEBI" id="CHEBI:83064"/>
        <dbReference type="ChEBI" id="CHEBI:138284"/>
        <dbReference type="ChEBI" id="CHEBI:173118"/>
        <dbReference type="EC" id="6.5.1.8"/>
    </reaction>
</comment>
<comment type="similarity">
    <text evidence="2">Belongs to the RtcB family.</text>
</comment>
<organism evidence="11">
    <name type="scientific">marine sediment metagenome</name>
    <dbReference type="NCBI Taxonomy" id="412755"/>
    <lineage>
        <taxon>unclassified sequences</taxon>
        <taxon>metagenomes</taxon>
        <taxon>ecological metagenomes</taxon>
    </lineage>
</organism>
<dbReference type="FunFam" id="3.90.1860.10:FF:000001">
    <property type="entry name" value="tRNA-splicing ligase RtcB homolog"/>
    <property type="match status" value="1"/>
</dbReference>
<dbReference type="SUPFAM" id="SSF103365">
    <property type="entry name" value="Hypothetical protein PH1602"/>
    <property type="match status" value="1"/>
</dbReference>
<evidence type="ECO:0000256" key="8">
    <source>
        <dbReference type="ARBA" id="ARBA00023211"/>
    </source>
</evidence>
<dbReference type="Gene3D" id="3.90.1860.10">
    <property type="entry name" value="tRNA-splicing ligase RtcB"/>
    <property type="match status" value="1"/>
</dbReference>
<dbReference type="GO" id="GO:0046872">
    <property type="term" value="F:metal ion binding"/>
    <property type="evidence" value="ECO:0007669"/>
    <property type="project" value="UniProtKB-KW"/>
</dbReference>
<dbReference type="EC" id="6.5.1.8" evidence="3"/>
<comment type="catalytic activity">
    <reaction evidence="9">
        <text>a 3'-end 3'-phospho-ribonucleotide-RNA + a 5'-end dephospho-ribonucleoside-RNA + GTP = a ribonucleotidyl-ribonucleotide-RNA + GMP + diphosphate</text>
        <dbReference type="Rhea" id="RHEA:68076"/>
        <dbReference type="Rhea" id="RHEA-COMP:10463"/>
        <dbReference type="Rhea" id="RHEA-COMP:13936"/>
        <dbReference type="Rhea" id="RHEA-COMP:17355"/>
        <dbReference type="ChEBI" id="CHEBI:33019"/>
        <dbReference type="ChEBI" id="CHEBI:37565"/>
        <dbReference type="ChEBI" id="CHEBI:58115"/>
        <dbReference type="ChEBI" id="CHEBI:83062"/>
        <dbReference type="ChEBI" id="CHEBI:138284"/>
        <dbReference type="ChEBI" id="CHEBI:173118"/>
        <dbReference type="EC" id="6.5.1.8"/>
    </reaction>
</comment>
<feature type="non-terminal residue" evidence="11">
    <location>
        <position position="1"/>
    </location>
</feature>
<dbReference type="Pfam" id="PF01139">
    <property type="entry name" value="RtcB"/>
    <property type="match status" value="1"/>
</dbReference>
<evidence type="ECO:0000256" key="3">
    <source>
        <dbReference type="ARBA" id="ARBA00012726"/>
    </source>
</evidence>
<evidence type="ECO:0000256" key="5">
    <source>
        <dbReference type="ARBA" id="ARBA00022723"/>
    </source>
</evidence>
<keyword evidence="8" id="KW-0464">Manganese</keyword>
<feature type="non-terminal residue" evidence="11">
    <location>
        <position position="390"/>
    </location>
</feature>
<dbReference type="GO" id="GO:0170057">
    <property type="term" value="F:RNA ligase (GTP) activity"/>
    <property type="evidence" value="ECO:0007669"/>
    <property type="project" value="UniProtKB-EC"/>
</dbReference>
<evidence type="ECO:0000256" key="9">
    <source>
        <dbReference type="ARBA" id="ARBA00047746"/>
    </source>
</evidence>
<proteinExistence type="inferred from homology"/>
<evidence type="ECO:0000256" key="4">
    <source>
        <dbReference type="ARBA" id="ARBA00022598"/>
    </source>
</evidence>
<sequence>QVANVAFLPGIVDHSLAMPDIHWGYGFPIGGVAATRVKDGVVSPGGVGFDINCGVRLLRTNLSEEEVRPKIEQLIADLFVNIPSGLGSTGKIRVSEKELDKVLVRGSHWAIEKGYGEAGDIVVTEESGCIKGANPDKVSSKAKKRGIPQLGTLGSGNHFLEVEVVDEIYDQEAAMAMGIGNIGQVLVLIHTGSRGFGHQVCSDYVALLGEAVKKYGINLPDRQLACAPVQSSEGQDYLAAMACAANYAWTNRQCITHWVRESFVKVLAKSRRELGLEQVYDVAHNIAKIEEYTIDGKKLTLCVHRKGATRAFPAGHPDIPDIYRNIGQPVLIPGDMGRCSYVALGTELAMKETFGSTCHGAGRMQSRSAAKRSLRGADVAQALAAKGITV</sequence>
<dbReference type="PANTHER" id="PTHR11118">
    <property type="entry name" value="RNA-SPLICING LIGASE RTCB HOMOLOG"/>
    <property type="match status" value="1"/>
</dbReference>
<dbReference type="InterPro" id="IPR001233">
    <property type="entry name" value="RtcB"/>
</dbReference>
<accession>X1R2T0</accession>
<name>X1R2T0_9ZZZZ</name>
<evidence type="ECO:0000256" key="6">
    <source>
        <dbReference type="ARBA" id="ARBA00022741"/>
    </source>
</evidence>
<evidence type="ECO:0000256" key="7">
    <source>
        <dbReference type="ARBA" id="ARBA00023134"/>
    </source>
</evidence>
<dbReference type="PROSITE" id="PS01288">
    <property type="entry name" value="UPF0027"/>
    <property type="match status" value="1"/>
</dbReference>
<dbReference type="PANTHER" id="PTHR11118:SF1">
    <property type="entry name" value="RNA-SPLICING LIGASE RTCB HOMOLOG"/>
    <property type="match status" value="1"/>
</dbReference>
<dbReference type="EMBL" id="BARW01002919">
    <property type="protein sequence ID" value="GAI61386.1"/>
    <property type="molecule type" value="Genomic_DNA"/>
</dbReference>
<reference evidence="11" key="1">
    <citation type="journal article" date="2014" name="Front. Microbiol.">
        <title>High frequency of phylogenetically diverse reductive dehalogenase-homologous genes in deep subseafloor sedimentary metagenomes.</title>
        <authorList>
            <person name="Kawai M."/>
            <person name="Futagami T."/>
            <person name="Toyoda A."/>
            <person name="Takaki Y."/>
            <person name="Nishi S."/>
            <person name="Hori S."/>
            <person name="Arai W."/>
            <person name="Tsubouchi T."/>
            <person name="Morono Y."/>
            <person name="Uchiyama I."/>
            <person name="Ito T."/>
            <person name="Fujiyama A."/>
            <person name="Inagaki F."/>
            <person name="Takami H."/>
        </authorList>
    </citation>
    <scope>NUCLEOTIDE SEQUENCE</scope>
    <source>
        <strain evidence="11">Expedition CK06-06</strain>
    </source>
</reference>
<dbReference type="InterPro" id="IPR036025">
    <property type="entry name" value="RtcB-like_sf"/>
</dbReference>
<keyword evidence="7" id="KW-0342">GTP-binding</keyword>
<dbReference type="GO" id="GO:0003972">
    <property type="term" value="F:RNA ligase (ATP) activity"/>
    <property type="evidence" value="ECO:0007669"/>
    <property type="project" value="TreeGrafter"/>
</dbReference>
<evidence type="ECO:0000256" key="2">
    <source>
        <dbReference type="ARBA" id="ARBA00008071"/>
    </source>
</evidence>
<evidence type="ECO:0000256" key="10">
    <source>
        <dbReference type="ARBA" id="ARBA00049514"/>
    </source>
</evidence>
<evidence type="ECO:0000313" key="11">
    <source>
        <dbReference type="EMBL" id="GAI61386.1"/>
    </source>
</evidence>
<evidence type="ECO:0000256" key="1">
    <source>
        <dbReference type="ARBA" id="ARBA00001936"/>
    </source>
</evidence>
<protein>
    <recommendedName>
        <fullName evidence="3">3'-phosphate/5'-hydroxy nucleic acid ligase</fullName>
        <ecNumber evidence="3">6.5.1.8</ecNumber>
    </recommendedName>
</protein>
<keyword evidence="6" id="KW-0547">Nucleotide-binding</keyword>
<comment type="cofactor">
    <cofactor evidence="1">
        <name>Mn(2+)</name>
        <dbReference type="ChEBI" id="CHEBI:29035"/>
    </cofactor>
</comment>
<keyword evidence="5" id="KW-0479">Metal-binding</keyword>
<gene>
    <name evidence="11" type="ORF">S12H4_07790</name>
</gene>
<dbReference type="GO" id="GO:0006396">
    <property type="term" value="P:RNA processing"/>
    <property type="evidence" value="ECO:0007669"/>
    <property type="project" value="InterPro"/>
</dbReference>